<gene>
    <name evidence="7" type="ORF">Kpol_1043p22</name>
</gene>
<dbReference type="GO" id="GO:0032389">
    <property type="term" value="C:MutLalpha complex"/>
    <property type="evidence" value="ECO:0007669"/>
    <property type="project" value="EnsemblFungi"/>
</dbReference>
<dbReference type="KEGG" id="vpo:Kpol_1043p22"/>
<dbReference type="GO" id="GO:0030983">
    <property type="term" value="F:mismatched DNA binding"/>
    <property type="evidence" value="ECO:0007669"/>
    <property type="project" value="InterPro"/>
</dbReference>
<dbReference type="STRING" id="436907.A7TIP0"/>
<dbReference type="eggNOG" id="KOG1979">
    <property type="taxonomic scope" value="Eukaryota"/>
</dbReference>
<dbReference type="Gene3D" id="3.30.565.10">
    <property type="entry name" value="Histidine kinase-like ATPase, C-terminal domain"/>
    <property type="match status" value="1"/>
</dbReference>
<dbReference type="InterPro" id="IPR038973">
    <property type="entry name" value="MutL/Mlh/Pms-like"/>
</dbReference>
<dbReference type="InterPro" id="IPR014721">
    <property type="entry name" value="Ribsml_uS5_D2-typ_fold_subgr"/>
</dbReference>
<evidence type="ECO:0000313" key="7">
    <source>
        <dbReference type="EMBL" id="EDO17832.1"/>
    </source>
</evidence>
<dbReference type="GO" id="GO:0000713">
    <property type="term" value="P:meiotic heteroduplex formation"/>
    <property type="evidence" value="ECO:0007669"/>
    <property type="project" value="EnsemblFungi"/>
</dbReference>
<dbReference type="PhylomeDB" id="A7TIP0"/>
<evidence type="ECO:0000256" key="2">
    <source>
        <dbReference type="ARBA" id="ARBA00006082"/>
    </source>
</evidence>
<evidence type="ECO:0000259" key="6">
    <source>
        <dbReference type="SMART" id="SM01340"/>
    </source>
</evidence>
<dbReference type="FunFam" id="3.30.230.10:FF:000014">
    <property type="entry name" value="DNA mismatch repair protein Mlh1"/>
    <property type="match status" value="1"/>
</dbReference>
<dbReference type="FunCoup" id="A7TIP0">
    <property type="interactions" value="787"/>
</dbReference>
<dbReference type="SMART" id="SM01340">
    <property type="entry name" value="DNA_mis_repair"/>
    <property type="match status" value="1"/>
</dbReference>
<organism evidence="8">
    <name type="scientific">Vanderwaltozyma polyspora (strain ATCC 22028 / DSM 70294 / BCRC 21397 / CBS 2163 / NBRC 10782 / NRRL Y-8283 / UCD 57-17)</name>
    <name type="common">Kluyveromyces polysporus</name>
    <dbReference type="NCBI Taxonomy" id="436907"/>
    <lineage>
        <taxon>Eukaryota</taxon>
        <taxon>Fungi</taxon>
        <taxon>Dikarya</taxon>
        <taxon>Ascomycota</taxon>
        <taxon>Saccharomycotina</taxon>
        <taxon>Saccharomycetes</taxon>
        <taxon>Saccharomycetales</taxon>
        <taxon>Saccharomycetaceae</taxon>
        <taxon>Vanderwaltozyma</taxon>
    </lineage>
</organism>
<name>A7TIP0_VANPO</name>
<dbReference type="GO" id="GO:0000710">
    <property type="term" value="P:meiotic mismatch repair"/>
    <property type="evidence" value="ECO:0007669"/>
    <property type="project" value="EnsemblFungi"/>
</dbReference>
<dbReference type="InterPro" id="IPR014762">
    <property type="entry name" value="DNA_mismatch_repair_CS"/>
</dbReference>
<dbReference type="AlphaFoldDB" id="A7TIP0"/>
<dbReference type="Gene3D" id="3.30.230.10">
    <property type="match status" value="1"/>
</dbReference>
<dbReference type="InParanoid" id="A7TIP0"/>
<dbReference type="Proteomes" id="UP000000267">
    <property type="component" value="Unassembled WGS sequence"/>
</dbReference>
<dbReference type="NCBIfam" id="TIGR00585">
    <property type="entry name" value="mutl"/>
    <property type="match status" value="1"/>
</dbReference>
<dbReference type="InterPro" id="IPR020568">
    <property type="entry name" value="Ribosomal_Su5_D2-typ_SF"/>
</dbReference>
<dbReference type="PROSITE" id="PS00058">
    <property type="entry name" value="DNA_MISMATCH_REPAIR_1"/>
    <property type="match status" value="1"/>
</dbReference>
<evidence type="ECO:0000313" key="8">
    <source>
        <dbReference type="Proteomes" id="UP000000267"/>
    </source>
</evidence>
<protein>
    <recommendedName>
        <fullName evidence="6">DNA mismatch repair protein S5 domain-containing protein</fullName>
    </recommendedName>
</protein>
<dbReference type="CDD" id="cd16926">
    <property type="entry name" value="HATPase_MutL-MLH-PMS-like"/>
    <property type="match status" value="1"/>
</dbReference>
<evidence type="ECO:0000256" key="4">
    <source>
        <dbReference type="ARBA" id="ARBA00023204"/>
    </source>
</evidence>
<dbReference type="Pfam" id="PF13589">
    <property type="entry name" value="HATPase_c_3"/>
    <property type="match status" value="1"/>
</dbReference>
<dbReference type="FunFam" id="3.30.565.10:FF:000079">
    <property type="entry name" value="DNA mismatch repair protein MLH"/>
    <property type="match status" value="1"/>
</dbReference>
<dbReference type="InterPro" id="IPR002099">
    <property type="entry name" value="MutL/Mlh/PMS"/>
</dbReference>
<keyword evidence="8" id="KW-1185">Reference proteome</keyword>
<dbReference type="OrthoDB" id="10263226at2759"/>
<dbReference type="Pfam" id="PF01119">
    <property type="entry name" value="DNA_mis_repair"/>
    <property type="match status" value="1"/>
</dbReference>
<dbReference type="PANTHER" id="PTHR10073">
    <property type="entry name" value="DNA MISMATCH REPAIR PROTEIN MLH, PMS, MUTL"/>
    <property type="match status" value="1"/>
</dbReference>
<dbReference type="GO" id="GO:0032390">
    <property type="term" value="C:MutLbeta complex"/>
    <property type="evidence" value="ECO:0007669"/>
    <property type="project" value="EnsemblFungi"/>
</dbReference>
<dbReference type="InterPro" id="IPR036890">
    <property type="entry name" value="HATPase_C_sf"/>
</dbReference>
<dbReference type="GO" id="GO:0007131">
    <property type="term" value="P:reciprocal meiotic recombination"/>
    <property type="evidence" value="ECO:0007669"/>
    <property type="project" value="EnsemblFungi"/>
</dbReference>
<feature type="domain" description="DNA mismatch repair protein S5" evidence="6">
    <location>
        <begin position="213"/>
        <end position="335"/>
    </location>
</feature>
<dbReference type="Pfam" id="PF16413">
    <property type="entry name" value="Mlh1_C"/>
    <property type="match status" value="1"/>
</dbReference>
<dbReference type="GO" id="GO:0140664">
    <property type="term" value="F:ATP-dependent DNA damage sensor activity"/>
    <property type="evidence" value="ECO:0007669"/>
    <property type="project" value="InterPro"/>
</dbReference>
<keyword evidence="3" id="KW-0227">DNA damage</keyword>
<dbReference type="SUPFAM" id="SSF55874">
    <property type="entry name" value="ATPase domain of HSP90 chaperone/DNA topoisomerase II/histidine kinase"/>
    <property type="match status" value="1"/>
</dbReference>
<reference evidence="7 8" key="1">
    <citation type="journal article" date="2007" name="Proc. Natl. Acad. Sci. U.S.A.">
        <title>Independent sorting-out of thousands of duplicated gene pairs in two yeast species descended from a whole-genome duplication.</title>
        <authorList>
            <person name="Scannell D.R."/>
            <person name="Frank A.C."/>
            <person name="Conant G.C."/>
            <person name="Byrne K.P."/>
            <person name="Woolfit M."/>
            <person name="Wolfe K.H."/>
        </authorList>
    </citation>
    <scope>NUCLEOTIDE SEQUENCE [LARGE SCALE GENOMIC DNA]</scope>
    <source>
        <strain evidence="8">ATCC 22028 / DSM 70294 / BCRC 21397 / CBS 2163 / NBRC 10782 / NRRL Y-8283 / UCD 57-17</strain>
    </source>
</reference>
<evidence type="ECO:0000256" key="1">
    <source>
        <dbReference type="ARBA" id="ARBA00004123"/>
    </source>
</evidence>
<dbReference type="GO" id="GO:0097587">
    <property type="term" value="C:MutLgamma complex"/>
    <property type="evidence" value="ECO:0007669"/>
    <property type="project" value="EnsemblFungi"/>
</dbReference>
<sequence>MVAKIKALDPSVVNKIAAGEIIISPVNALKEMMENSIDAGCSSIDILVKDGGIKVLQITDNGSGIEKDDLPILCERFTTSKLSKFEDLGNIETYGFRGEALASISHISRVTVTTKTKNDQCAWKVSYSEGKMLGQPKPVAGRDGTVILVEDLFYNIPSRLRSLRSPSDEYSKILDVVGRYAVHSKDIGFSCKKMGDSNFTLTVRANLTIQERIRTVFGNNVSSHLIDYELPEIEDIGVKRIDGQVTDLNFQMKKSIQPIFFINNRLVTCDPLRRSLNQVFGTYLSKGFKAFIYLNILIDPQSVDVNVHPTKREVRFLNQDEIIEKINFHLNDELSKLNTSRTFKTSTLLTGQPVEVTVVSNSQNSNASRPVRSQSQLQQIKNKIYEHKLVRTDSSQSKITSFMKPPTERDTQTFNTANIPKKRLRSTFEESETVDIDDETVSSSTTTQVVEEISNDDNEVNDENSITGDGIITNGYKIVPRKRTSVDLTSILKLRENVDNTAHRELTNIFANLTFVGVVDEQKRLAAIQHDLKLFLVDYGAVSFELFYQIGLTDFANFGIIQLKTEDKKDLQLFEILSSIDIISKDEKSIMQIIQKFWEMKDMLKEYFSIEFSNDGDDLRTVELSSIPLLLKDYHPPMSKLSFFLFRLGTKVNWESEEECLSSILKQIALFYIPEIIEKMDTTDEMSEDLKIEYINKKNYINSSLENIIFPCVKRRLLAPSSLLKDVIEIANLPGLYKVFERC</sequence>
<comment type="similarity">
    <text evidence="2">Belongs to the DNA mismatch repair MutL/HexB family.</text>
</comment>
<dbReference type="GeneID" id="5546086"/>
<accession>A7TIP0</accession>
<dbReference type="InterPro" id="IPR013507">
    <property type="entry name" value="DNA_mismatch_S5_2-like"/>
</dbReference>
<dbReference type="EMBL" id="DS480397">
    <property type="protein sequence ID" value="EDO17832.1"/>
    <property type="molecule type" value="Genomic_DNA"/>
</dbReference>
<dbReference type="RefSeq" id="XP_001645690.1">
    <property type="nucleotide sequence ID" value="XM_001645640.1"/>
</dbReference>
<evidence type="ECO:0000256" key="5">
    <source>
        <dbReference type="ARBA" id="ARBA00023242"/>
    </source>
</evidence>
<dbReference type="GO" id="GO:0005524">
    <property type="term" value="F:ATP binding"/>
    <property type="evidence" value="ECO:0007669"/>
    <property type="project" value="EnsemblFungi"/>
</dbReference>
<proteinExistence type="inferred from homology"/>
<keyword evidence="4" id="KW-0234">DNA repair</keyword>
<comment type="subcellular location">
    <subcellularLocation>
        <location evidence="1">Nucleus</location>
    </subcellularLocation>
</comment>
<dbReference type="HOGENOM" id="CLU_004131_2_0_1"/>
<keyword evidence="5" id="KW-0539">Nucleus</keyword>
<dbReference type="InterPro" id="IPR032189">
    <property type="entry name" value="Mlh1_C"/>
</dbReference>
<dbReference type="SUPFAM" id="SSF54211">
    <property type="entry name" value="Ribosomal protein S5 domain 2-like"/>
    <property type="match status" value="1"/>
</dbReference>
<dbReference type="PANTHER" id="PTHR10073:SF12">
    <property type="entry name" value="DNA MISMATCH REPAIR PROTEIN MLH1"/>
    <property type="match status" value="1"/>
</dbReference>
<dbReference type="GO" id="GO:0016887">
    <property type="term" value="F:ATP hydrolysis activity"/>
    <property type="evidence" value="ECO:0007669"/>
    <property type="project" value="EnsemblFungi"/>
</dbReference>
<evidence type="ECO:0000256" key="3">
    <source>
        <dbReference type="ARBA" id="ARBA00022763"/>
    </source>
</evidence>
<dbReference type="OMA" id="ANYHVKK"/>